<name>A0A3B0YUN4_9ZZZZ</name>
<accession>A0A3B0YUN4</accession>
<reference evidence="1" key="1">
    <citation type="submission" date="2018-06" db="EMBL/GenBank/DDBJ databases">
        <authorList>
            <person name="Zhirakovskaya E."/>
        </authorList>
    </citation>
    <scope>NUCLEOTIDE SEQUENCE</scope>
</reference>
<dbReference type="EMBL" id="UOFL01000171">
    <property type="protein sequence ID" value="VAW79042.1"/>
    <property type="molecule type" value="Genomic_DNA"/>
</dbReference>
<proteinExistence type="predicted"/>
<evidence type="ECO:0000313" key="1">
    <source>
        <dbReference type="EMBL" id="VAW79042.1"/>
    </source>
</evidence>
<dbReference type="AlphaFoldDB" id="A0A3B0YUN4"/>
<sequence>MDKKKLVNVIGKFGAAHNEDIEGLLVKLNFIENNGKYGRLIKSISSANDKSNFFADVFEATFAYQFEASNLPLKYEVKQDNTNNSSIDFLRRTNSGISIYLEARLLQQDYATTQSIKDQLDANQFYRIAKNGSDEHDAIVRLQNVILSKVQKKDGTPVKFLTVDDDSVNIVVIEVSELVLGTIDIHDCLLSTHGDPYVEDVYRRGIFGLFQQPREEYSEFILGLAKFYEHIRKTLSGVLFVFKKQYGGFLDYRLEHYMVWNPNLVDQELAKKVCREISQAVPNRA</sequence>
<organism evidence="1">
    <name type="scientific">hydrothermal vent metagenome</name>
    <dbReference type="NCBI Taxonomy" id="652676"/>
    <lineage>
        <taxon>unclassified sequences</taxon>
        <taxon>metagenomes</taxon>
        <taxon>ecological metagenomes</taxon>
    </lineage>
</organism>
<protein>
    <submittedName>
        <fullName evidence="1">Uncharacterized protein</fullName>
    </submittedName>
</protein>
<gene>
    <name evidence="1" type="ORF">MNBD_GAMMA12-356</name>
</gene>